<evidence type="ECO:0000313" key="1">
    <source>
        <dbReference type="EMBL" id="GAH99821.1"/>
    </source>
</evidence>
<sequence>MTEGTMPFFLLGWYPDYLDPDNYTWSWGHTDASDDMGIFYSNPEMDELLEKGQVTTPLRGDERKTIYEDSQKLWARES</sequence>
<dbReference type="AlphaFoldDB" id="X1JYN2"/>
<protein>
    <submittedName>
        <fullName evidence="1">Uncharacterized protein</fullName>
    </submittedName>
</protein>
<organism evidence="1">
    <name type="scientific">marine sediment metagenome</name>
    <dbReference type="NCBI Taxonomy" id="412755"/>
    <lineage>
        <taxon>unclassified sequences</taxon>
        <taxon>metagenomes</taxon>
        <taxon>ecological metagenomes</taxon>
    </lineage>
</organism>
<reference evidence="1" key="1">
    <citation type="journal article" date="2014" name="Front. Microbiol.">
        <title>High frequency of phylogenetically diverse reductive dehalogenase-homologous genes in deep subseafloor sedimentary metagenomes.</title>
        <authorList>
            <person name="Kawai M."/>
            <person name="Futagami T."/>
            <person name="Toyoda A."/>
            <person name="Takaki Y."/>
            <person name="Nishi S."/>
            <person name="Hori S."/>
            <person name="Arai W."/>
            <person name="Tsubouchi T."/>
            <person name="Morono Y."/>
            <person name="Uchiyama I."/>
            <person name="Ito T."/>
            <person name="Fujiyama A."/>
            <person name="Inagaki F."/>
            <person name="Takami H."/>
        </authorList>
    </citation>
    <scope>NUCLEOTIDE SEQUENCE</scope>
    <source>
        <strain evidence="1">Expedition CK06-06</strain>
    </source>
</reference>
<gene>
    <name evidence="1" type="ORF">S03H2_71146</name>
</gene>
<feature type="non-terminal residue" evidence="1">
    <location>
        <position position="78"/>
    </location>
</feature>
<comment type="caution">
    <text evidence="1">The sequence shown here is derived from an EMBL/GenBank/DDBJ whole genome shotgun (WGS) entry which is preliminary data.</text>
</comment>
<name>X1JYN2_9ZZZZ</name>
<dbReference type="Gene3D" id="3.10.105.10">
    <property type="entry name" value="Dipeptide-binding Protein, Domain 3"/>
    <property type="match status" value="1"/>
</dbReference>
<proteinExistence type="predicted"/>
<dbReference type="SUPFAM" id="SSF53850">
    <property type="entry name" value="Periplasmic binding protein-like II"/>
    <property type="match status" value="1"/>
</dbReference>
<dbReference type="EMBL" id="BARU01047503">
    <property type="protein sequence ID" value="GAH99821.1"/>
    <property type="molecule type" value="Genomic_DNA"/>
</dbReference>
<accession>X1JYN2</accession>